<proteinExistence type="inferred from homology"/>
<dbReference type="UniPathway" id="UPA00193"/>
<dbReference type="PANTHER" id="PTHR45754">
    <property type="entry name" value="METHYLENETETRAHYDROFOLATE REDUCTASE"/>
    <property type="match status" value="1"/>
</dbReference>
<evidence type="ECO:0000256" key="1">
    <source>
        <dbReference type="ARBA" id="ARBA00001974"/>
    </source>
</evidence>
<keyword evidence="4" id="KW-0285">Flavoprotein</keyword>
<protein>
    <submittedName>
        <fullName evidence="9">Methylenetetrahydrofolate reductase [NAD(P)H]</fullName>
    </submittedName>
</protein>
<dbReference type="GO" id="GO:0005829">
    <property type="term" value="C:cytosol"/>
    <property type="evidence" value="ECO:0007669"/>
    <property type="project" value="TreeGrafter"/>
</dbReference>
<comment type="similarity">
    <text evidence="3">Belongs to the methylenetetrahydrofolate reductase family.</text>
</comment>
<keyword evidence="6" id="KW-0560">Oxidoreductase</keyword>
<dbReference type="WBParaSite" id="GPLIN_001239000">
    <property type="protein sequence ID" value="GPLIN_001239000"/>
    <property type="gene ID" value="GPLIN_001239000"/>
</dbReference>
<dbReference type="GO" id="GO:0071949">
    <property type="term" value="F:FAD binding"/>
    <property type="evidence" value="ECO:0007669"/>
    <property type="project" value="TreeGrafter"/>
</dbReference>
<reference evidence="8" key="2">
    <citation type="submission" date="2014-05" db="EMBL/GenBank/DDBJ databases">
        <title>The genome and life-stage specific transcriptomes of Globodera pallida elucidate key aspects of plant parasitism by a cyst nematode.</title>
        <authorList>
            <person name="Cotton J.A."/>
            <person name="Lilley C.J."/>
            <person name="Jones L.M."/>
            <person name="Kikuchi T."/>
            <person name="Reid A.J."/>
            <person name="Thorpe P."/>
            <person name="Tsai I.J."/>
            <person name="Beasley H."/>
            <person name="Blok V."/>
            <person name="Cock P.J.A."/>
            <person name="Van den Akker S.E."/>
            <person name="Holroyd N."/>
            <person name="Hunt M."/>
            <person name="Mantelin S."/>
            <person name="Naghra H."/>
            <person name="Pain A."/>
            <person name="Palomares-Rius J.E."/>
            <person name="Zarowiecki M."/>
            <person name="Berriman M."/>
            <person name="Jones J.T."/>
            <person name="Urwin P.E."/>
        </authorList>
    </citation>
    <scope>NUCLEOTIDE SEQUENCE [LARGE SCALE GENOMIC DNA]</scope>
    <source>
        <strain evidence="8">Lindley</strain>
    </source>
</reference>
<dbReference type="InterPro" id="IPR003171">
    <property type="entry name" value="Mehydrof_redctse-like"/>
</dbReference>
<dbReference type="Pfam" id="PF02219">
    <property type="entry name" value="MTHFR"/>
    <property type="match status" value="1"/>
</dbReference>
<sequence length="352" mass="39273">MLASLINDRHRQQGQCSPFFSLEFYPPLKDQPKNMSDFFDMLNYLKQAQPLFVDITWSRRNDPGNLCKLNSSSAIAIATADIFGKERTMLHICCNDHTKAESVSHVEQTLGHGIPNIMALRGDDLPEATPTLNGQLLNTKHYATELVKWTRQLEGARGICGDNRLTVAVAGHIFSPIKTVSYGQCMEYLRAKVDAGADFIVTQFFLDANLFEQFRVDCRSIGISVPILPGILLFKSAASLRKIAELSNVPIPQQISQTLKQIGSDTVAVQNYAVQLAYDMCRNIFSAGHTTGIHIFTLNQRDMCGKLLKRLGFWPTMNLEISAKLNDNDETNVIKKEHLKISLNGTPTRKSA</sequence>
<organism evidence="8 9">
    <name type="scientific">Globodera pallida</name>
    <name type="common">Potato cyst nematode worm</name>
    <name type="synonym">Heterodera pallida</name>
    <dbReference type="NCBI Taxonomy" id="36090"/>
    <lineage>
        <taxon>Eukaryota</taxon>
        <taxon>Metazoa</taxon>
        <taxon>Ecdysozoa</taxon>
        <taxon>Nematoda</taxon>
        <taxon>Chromadorea</taxon>
        <taxon>Rhabditida</taxon>
        <taxon>Tylenchina</taxon>
        <taxon>Tylenchomorpha</taxon>
        <taxon>Tylenchoidea</taxon>
        <taxon>Heteroderidae</taxon>
        <taxon>Heteroderinae</taxon>
        <taxon>Globodera</taxon>
    </lineage>
</organism>
<dbReference type="GO" id="GO:0009086">
    <property type="term" value="P:methionine biosynthetic process"/>
    <property type="evidence" value="ECO:0007669"/>
    <property type="project" value="TreeGrafter"/>
</dbReference>
<evidence type="ECO:0000313" key="9">
    <source>
        <dbReference type="WBParaSite" id="GPLIN_001239000"/>
    </source>
</evidence>
<evidence type="ECO:0000256" key="7">
    <source>
        <dbReference type="RuleBase" id="RU004254"/>
    </source>
</evidence>
<dbReference type="InterPro" id="IPR029041">
    <property type="entry name" value="FAD-linked_oxidoreductase-like"/>
</dbReference>
<dbReference type="GO" id="GO:0004489">
    <property type="term" value="F:methylenetetrahydrofolate reductase [NAD(P)H] activity"/>
    <property type="evidence" value="ECO:0007669"/>
    <property type="project" value="InterPro"/>
</dbReference>
<evidence type="ECO:0000256" key="3">
    <source>
        <dbReference type="ARBA" id="ARBA00006743"/>
    </source>
</evidence>
<dbReference type="SUPFAM" id="SSF51730">
    <property type="entry name" value="FAD-linked oxidoreductase"/>
    <property type="match status" value="1"/>
</dbReference>
<accession>A0A183CHN4</accession>
<name>A0A183CHN4_GLOPA</name>
<dbReference type="GO" id="GO:0035999">
    <property type="term" value="P:tetrahydrofolate interconversion"/>
    <property type="evidence" value="ECO:0007669"/>
    <property type="project" value="UniProtKB-UniPathway"/>
</dbReference>
<dbReference type="Proteomes" id="UP000050741">
    <property type="component" value="Unassembled WGS sequence"/>
</dbReference>
<dbReference type="Gene3D" id="3.20.20.220">
    <property type="match status" value="1"/>
</dbReference>
<evidence type="ECO:0000256" key="2">
    <source>
        <dbReference type="ARBA" id="ARBA00004777"/>
    </source>
</evidence>
<comment type="pathway">
    <text evidence="2 7">One-carbon metabolism; tetrahydrofolate interconversion.</text>
</comment>
<dbReference type="AlphaFoldDB" id="A0A183CHN4"/>
<evidence type="ECO:0000256" key="6">
    <source>
        <dbReference type="ARBA" id="ARBA00023002"/>
    </source>
</evidence>
<comment type="cofactor">
    <cofactor evidence="1">
        <name>FAD</name>
        <dbReference type="ChEBI" id="CHEBI:57692"/>
    </cofactor>
</comment>
<evidence type="ECO:0000313" key="8">
    <source>
        <dbReference type="Proteomes" id="UP000050741"/>
    </source>
</evidence>
<dbReference type="CDD" id="cd00537">
    <property type="entry name" value="MTHFR"/>
    <property type="match status" value="1"/>
</dbReference>
<evidence type="ECO:0000256" key="4">
    <source>
        <dbReference type="ARBA" id="ARBA00022630"/>
    </source>
</evidence>
<keyword evidence="5" id="KW-0274">FAD</keyword>
<dbReference type="PANTHER" id="PTHR45754:SF3">
    <property type="entry name" value="METHYLENETETRAHYDROFOLATE REDUCTASE (NADPH)"/>
    <property type="match status" value="1"/>
</dbReference>
<reference evidence="9" key="3">
    <citation type="submission" date="2016-06" db="UniProtKB">
        <authorList>
            <consortium name="WormBaseParasite"/>
        </authorList>
    </citation>
    <scope>IDENTIFICATION</scope>
</reference>
<evidence type="ECO:0000256" key="5">
    <source>
        <dbReference type="ARBA" id="ARBA00022827"/>
    </source>
</evidence>
<reference evidence="8" key="1">
    <citation type="submission" date="2013-12" db="EMBL/GenBank/DDBJ databases">
        <authorList>
            <person name="Aslett M."/>
        </authorList>
    </citation>
    <scope>NUCLEOTIDE SEQUENCE [LARGE SCALE GENOMIC DNA]</scope>
    <source>
        <strain evidence="8">Lindley</strain>
    </source>
</reference>
<keyword evidence="8" id="KW-1185">Reference proteome</keyword>